<dbReference type="Pfam" id="PF02391">
    <property type="entry name" value="MoaE"/>
    <property type="match status" value="1"/>
</dbReference>
<evidence type="ECO:0000313" key="1">
    <source>
        <dbReference type="EMBL" id="ADD07922.1"/>
    </source>
</evidence>
<dbReference type="KEGG" id="abi:Aboo_0110"/>
<dbReference type="SUPFAM" id="SSF54690">
    <property type="entry name" value="Molybdopterin synthase subunit MoaE"/>
    <property type="match status" value="1"/>
</dbReference>
<dbReference type="HOGENOM" id="CLU_089568_1_2_2"/>
<gene>
    <name evidence="1" type="ordered locus">Aboo_0110</name>
</gene>
<name>B5IEP8_ACIB4</name>
<dbReference type="Gene3D" id="3.90.1170.40">
    <property type="entry name" value="Molybdopterin biosynthesis MoaE subunit"/>
    <property type="match status" value="1"/>
</dbReference>
<dbReference type="eggNOG" id="arCOG00534">
    <property type="taxonomic scope" value="Archaea"/>
</dbReference>
<dbReference type="STRING" id="439481.Aboo_0110"/>
<keyword evidence="2" id="KW-1185">Reference proteome</keyword>
<dbReference type="InterPro" id="IPR036563">
    <property type="entry name" value="MoaE_sf"/>
</dbReference>
<dbReference type="AlphaFoldDB" id="B5IEP8"/>
<dbReference type="PANTHER" id="PTHR23404">
    <property type="entry name" value="MOLYBDOPTERIN SYNTHASE RELATED"/>
    <property type="match status" value="1"/>
</dbReference>
<organism evidence="1 2">
    <name type="scientific">Aciduliprofundum boonei (strain DSM 19572 / T469)</name>
    <dbReference type="NCBI Taxonomy" id="439481"/>
    <lineage>
        <taxon>Archaea</taxon>
        <taxon>Methanobacteriati</taxon>
        <taxon>Thermoplasmatota</taxon>
        <taxon>DHVE2 group</taxon>
        <taxon>Candidatus Aciduliprofundum</taxon>
    </lineage>
</organism>
<protein>
    <submittedName>
        <fullName evidence="1">Molybdopterin biosynthesis MoaE protein</fullName>
    </submittedName>
</protein>
<dbReference type="GO" id="GO:0006777">
    <property type="term" value="P:Mo-molybdopterin cofactor biosynthetic process"/>
    <property type="evidence" value="ECO:0007669"/>
    <property type="project" value="InterPro"/>
</dbReference>
<dbReference type="OrthoDB" id="45235at2157"/>
<evidence type="ECO:0000313" key="2">
    <source>
        <dbReference type="Proteomes" id="UP000001400"/>
    </source>
</evidence>
<dbReference type="InterPro" id="IPR003448">
    <property type="entry name" value="Mopterin_biosynth_MoaE"/>
</dbReference>
<sequence length="124" mass="14222">MIIIDRKSERDLFSLIQQNGSGSIVSYFGYVREEVDGKIVSNMLCKKREDSVKIMEKIENEIREEFPVIDVILYHSLGDLKVGELVAAVIVSSVHRAEGFEACRYGIDKIKELEPVERKDIFKE</sequence>
<dbReference type="EMBL" id="CP001941">
    <property type="protein sequence ID" value="ADD07922.1"/>
    <property type="molecule type" value="Genomic_DNA"/>
</dbReference>
<reference evidence="1" key="1">
    <citation type="submission" date="2010-02" db="EMBL/GenBank/DDBJ databases">
        <title>Complete sequence of Aciduliprofundum boonei T469.</title>
        <authorList>
            <consortium name="US DOE Joint Genome Institute"/>
            <person name="Lucas S."/>
            <person name="Copeland A."/>
            <person name="Lapidus A."/>
            <person name="Cheng J.-F."/>
            <person name="Bruce D."/>
            <person name="Goodwin L."/>
            <person name="Pitluck S."/>
            <person name="Saunders E."/>
            <person name="Detter J.C."/>
            <person name="Han C."/>
            <person name="Tapia R."/>
            <person name="Land M."/>
            <person name="Hauser L."/>
            <person name="Kyrpides N."/>
            <person name="Mikhailova N."/>
            <person name="Flores G."/>
            <person name="Reysenbach A.-L."/>
            <person name="Woyke T."/>
        </authorList>
    </citation>
    <scope>NUCLEOTIDE SEQUENCE</scope>
    <source>
        <strain evidence="1">T469</strain>
    </source>
</reference>
<dbReference type="Proteomes" id="UP000001400">
    <property type="component" value="Chromosome"/>
</dbReference>
<dbReference type="RefSeq" id="WP_008085152.1">
    <property type="nucleotide sequence ID" value="NC_013926.1"/>
</dbReference>
<accession>B5IEP8</accession>
<proteinExistence type="predicted"/>
<dbReference type="GeneID" id="8827046"/>